<dbReference type="InterPro" id="IPR032724">
    <property type="entry name" value="SCP1.201-like"/>
</dbReference>
<evidence type="ECO:0000256" key="1">
    <source>
        <dbReference type="SAM" id="MobiDB-lite"/>
    </source>
</evidence>
<dbReference type="EMBL" id="FNJR01000001">
    <property type="protein sequence ID" value="SDO95540.1"/>
    <property type="molecule type" value="Genomic_DNA"/>
</dbReference>
<evidence type="ECO:0000313" key="2">
    <source>
        <dbReference type="EMBL" id="SDO95540.1"/>
    </source>
</evidence>
<name>A0A1H0NT19_9ACTN</name>
<dbReference type="Pfam" id="PF14428">
    <property type="entry name" value="DddA-like"/>
    <property type="match status" value="1"/>
</dbReference>
<reference evidence="3" key="1">
    <citation type="submission" date="2016-10" db="EMBL/GenBank/DDBJ databases">
        <authorList>
            <person name="Varghese N."/>
            <person name="Submissions S."/>
        </authorList>
    </citation>
    <scope>NUCLEOTIDE SEQUENCE [LARGE SCALE GENOMIC DNA]</scope>
    <source>
        <strain evidence="3">DSM 46732</strain>
    </source>
</reference>
<dbReference type="AlphaFoldDB" id="A0A1H0NT19"/>
<gene>
    <name evidence="2" type="ORF">SAMN04487905_101237</name>
</gene>
<dbReference type="Proteomes" id="UP000199497">
    <property type="component" value="Unassembled WGS sequence"/>
</dbReference>
<protein>
    <submittedName>
        <fullName evidence="2">SCP1.201-like deaminase</fullName>
    </submittedName>
</protein>
<organism evidence="2 3">
    <name type="scientific">Actinopolyspora xinjiangensis</name>
    <dbReference type="NCBI Taxonomy" id="405564"/>
    <lineage>
        <taxon>Bacteria</taxon>
        <taxon>Bacillati</taxon>
        <taxon>Actinomycetota</taxon>
        <taxon>Actinomycetes</taxon>
        <taxon>Actinopolysporales</taxon>
        <taxon>Actinopolysporaceae</taxon>
        <taxon>Actinopolyspora</taxon>
    </lineage>
</organism>
<dbReference type="OrthoDB" id="3701073at2"/>
<proteinExistence type="predicted"/>
<dbReference type="STRING" id="405564.SAMN04487905_101237"/>
<feature type="region of interest" description="Disordered" evidence="1">
    <location>
        <begin position="128"/>
        <end position="151"/>
    </location>
</feature>
<evidence type="ECO:0000313" key="3">
    <source>
        <dbReference type="Proteomes" id="UP000199497"/>
    </source>
</evidence>
<keyword evidence="3" id="KW-1185">Reference proteome</keyword>
<feature type="region of interest" description="Disordered" evidence="1">
    <location>
        <begin position="91"/>
        <end position="112"/>
    </location>
</feature>
<dbReference type="RefSeq" id="WP_092596390.1">
    <property type="nucleotide sequence ID" value="NZ_FNJR01000001.1"/>
</dbReference>
<sequence>MSESEVERLANQVSGTAGQLPPEQLHRVRAWIEEFALPTLAEIGQGSTSPDLTEAVTLLEQTRELTDDVLALSETTRGHLVSYLATLGMTDDQPPPSLPHPSTHPRIPTHTSHDHSWIEQVRQRLPEHTGGQTTGLTYDQDGTELTETSGREEVSDRARLTLHDSTLFPADDRGAPAVSTHVETKYAQRMKERGQTHGVVVLNNRICPGEQNCEAAVAAILPQGSTLVVWQPGASRPKEIHGKARP</sequence>
<accession>A0A1H0NT19</accession>
<feature type="region of interest" description="Disordered" evidence="1">
    <location>
        <begin position="1"/>
        <end position="21"/>
    </location>
</feature>